<dbReference type="RefSeq" id="WP_040275269.1">
    <property type="nucleotide sequence ID" value="NZ_CP024890.1"/>
</dbReference>
<accession>A0A098BV81</accession>
<dbReference type="Gene3D" id="3.40.50.300">
    <property type="entry name" value="P-loop containing nucleotide triphosphate hydrolases"/>
    <property type="match status" value="1"/>
</dbReference>
<sequence length="406" mass="42707">MRLFVGKGGAGKTTLAAATALAAARSGVPTLVVSLDQAHSLTDVLAVDPASTGSVDARIVPVAEGLDALEIDSLALLEQRFALLTALAAAGGAHGHGDRFGIPAAEELTGLPGAQEILALGEVARLAESGRWGEVIVDLPASADAFRMLAAPATASEYIERIWPRHSRIVAATGADPRLALVVALVDRVVEHVSTVQDLLGDRTRTRVDLVATADRLGIAETRRLRSWTALSGLRLERVILNRIVPDLPAEETGPAAAWLAEQRGGQRRIVAEIASTLGDVTVVECEQRCAEPVGLASLAALAESLHPDGAAPFTQEDAGLEPVRVQHESGTGVDAVYTMRMHLPLADAASLTLGRVDDDLVIGADGLRRRVRLASGLRRCTVAGAEFEGSDLLVRFRPDPAVWPR</sequence>
<dbReference type="InterPro" id="IPR016300">
    <property type="entry name" value="ATPase_ArsA/GET3"/>
</dbReference>
<dbReference type="GO" id="GO:0016887">
    <property type="term" value="F:ATP hydrolysis activity"/>
    <property type="evidence" value="ECO:0007669"/>
    <property type="project" value="InterPro"/>
</dbReference>
<evidence type="ECO:0000313" key="4">
    <source>
        <dbReference type="EMBL" id="CDZ92115.1"/>
    </source>
</evidence>
<dbReference type="EMBL" id="CCSD01000108">
    <property type="protein sequence ID" value="CDZ92115.1"/>
    <property type="molecule type" value="Genomic_DNA"/>
</dbReference>
<dbReference type="InterPro" id="IPR040612">
    <property type="entry name" value="ArsA_HSP20-like"/>
</dbReference>
<evidence type="ECO:0000256" key="1">
    <source>
        <dbReference type="ARBA" id="ARBA00011040"/>
    </source>
</evidence>
<dbReference type="PANTHER" id="PTHR10803">
    <property type="entry name" value="ARSENICAL PUMP-DRIVING ATPASE ARSENITE-TRANSLOCATING ATPASE"/>
    <property type="match status" value="1"/>
</dbReference>
<gene>
    <name evidence="4" type="ORF">RHRU231_920053</name>
</gene>
<evidence type="ECO:0000313" key="5">
    <source>
        <dbReference type="Proteomes" id="UP000042997"/>
    </source>
</evidence>
<dbReference type="InterPro" id="IPR008978">
    <property type="entry name" value="HSP20-like_chaperone"/>
</dbReference>
<proteinExistence type="inferred from homology"/>
<name>A0A098BV81_9NOCA</name>
<dbReference type="eggNOG" id="COG0003">
    <property type="taxonomic scope" value="Bacteria"/>
</dbReference>
<dbReference type="AlphaFoldDB" id="A0A098BV81"/>
<dbReference type="OrthoDB" id="9780677at2"/>
<dbReference type="Gene3D" id="2.60.40.790">
    <property type="match status" value="1"/>
</dbReference>
<protein>
    <submittedName>
        <fullName evidence="4">Putative transporter ATPase</fullName>
    </submittedName>
</protein>
<organism evidence="4 5">
    <name type="scientific">Rhodococcus ruber</name>
    <dbReference type="NCBI Taxonomy" id="1830"/>
    <lineage>
        <taxon>Bacteria</taxon>
        <taxon>Bacillati</taxon>
        <taxon>Actinomycetota</taxon>
        <taxon>Actinomycetes</taxon>
        <taxon>Mycobacteriales</taxon>
        <taxon>Nocardiaceae</taxon>
        <taxon>Rhodococcus</taxon>
    </lineage>
</organism>
<dbReference type="InterPro" id="IPR025723">
    <property type="entry name" value="ArsA/GET3_ATPase-like"/>
</dbReference>
<dbReference type="Pfam" id="PF02374">
    <property type="entry name" value="ArsA_ATPase"/>
    <property type="match status" value="1"/>
</dbReference>
<dbReference type="CDD" id="cd02035">
    <property type="entry name" value="ArsA"/>
    <property type="match status" value="1"/>
</dbReference>
<evidence type="ECO:0000259" key="3">
    <source>
        <dbReference type="Pfam" id="PF17886"/>
    </source>
</evidence>
<dbReference type="PANTHER" id="PTHR10803:SF3">
    <property type="entry name" value="ATPASE GET3"/>
    <property type="match status" value="1"/>
</dbReference>
<dbReference type="InterPro" id="IPR027417">
    <property type="entry name" value="P-loop_NTPase"/>
</dbReference>
<feature type="domain" description="ArsA/GET3 Anion-transporting ATPase-like" evidence="2">
    <location>
        <begin position="3"/>
        <end position="306"/>
    </location>
</feature>
<dbReference type="Pfam" id="PF17886">
    <property type="entry name" value="ArsA_HSP20"/>
    <property type="match status" value="1"/>
</dbReference>
<dbReference type="SUPFAM" id="SSF52540">
    <property type="entry name" value="P-loop containing nucleoside triphosphate hydrolases"/>
    <property type="match status" value="1"/>
</dbReference>
<dbReference type="GO" id="GO:0005524">
    <property type="term" value="F:ATP binding"/>
    <property type="evidence" value="ECO:0007669"/>
    <property type="project" value="InterPro"/>
</dbReference>
<reference evidence="4 5" key="1">
    <citation type="journal article" date="2014" name="Genome Announc.">
        <title>Draft Genome Sequence of Propane- and Butane-Oxidizing Actinobacterium Rhodococcus ruber IEGM 231.</title>
        <authorList>
            <person name="Ivshina I.B."/>
            <person name="Kuyukina M.S."/>
            <person name="Krivoruchko A.V."/>
            <person name="Barbe V."/>
            <person name="Fischer C."/>
        </authorList>
    </citation>
    <scope>NUCLEOTIDE SEQUENCE [LARGE SCALE GENOMIC DNA]</scope>
</reference>
<feature type="domain" description="ArsA HSP20-like" evidence="3">
    <location>
        <begin position="337"/>
        <end position="397"/>
    </location>
</feature>
<dbReference type="Proteomes" id="UP000042997">
    <property type="component" value="Unassembled WGS sequence"/>
</dbReference>
<evidence type="ECO:0000259" key="2">
    <source>
        <dbReference type="Pfam" id="PF02374"/>
    </source>
</evidence>
<comment type="similarity">
    <text evidence="1">Belongs to the arsA ATPase family.</text>
</comment>